<dbReference type="Proteomes" id="UP000291106">
    <property type="component" value="Chromosome"/>
</dbReference>
<dbReference type="GO" id="GO:0006882">
    <property type="term" value="P:intracellular zinc ion homeostasis"/>
    <property type="evidence" value="ECO:0007669"/>
    <property type="project" value="TreeGrafter"/>
</dbReference>
<gene>
    <name evidence="8" type="ORF">EXU30_11555</name>
</gene>
<dbReference type="GO" id="GO:0015086">
    <property type="term" value="F:cadmium ion transmembrane transporter activity"/>
    <property type="evidence" value="ECO:0007669"/>
    <property type="project" value="TreeGrafter"/>
</dbReference>
<evidence type="ECO:0000259" key="7">
    <source>
        <dbReference type="Pfam" id="PF01545"/>
    </source>
</evidence>
<dbReference type="GO" id="GO:0005886">
    <property type="term" value="C:plasma membrane"/>
    <property type="evidence" value="ECO:0007669"/>
    <property type="project" value="TreeGrafter"/>
</dbReference>
<dbReference type="SUPFAM" id="SSF161111">
    <property type="entry name" value="Cation efflux protein transmembrane domain-like"/>
    <property type="match status" value="1"/>
</dbReference>
<dbReference type="InterPro" id="IPR050291">
    <property type="entry name" value="CDF_Transporter"/>
</dbReference>
<evidence type="ECO:0000256" key="3">
    <source>
        <dbReference type="ARBA" id="ARBA00022692"/>
    </source>
</evidence>
<dbReference type="Gene3D" id="1.20.1510.10">
    <property type="entry name" value="Cation efflux protein transmembrane domain"/>
    <property type="match status" value="1"/>
</dbReference>
<dbReference type="Pfam" id="PF01545">
    <property type="entry name" value="Cation_efflux"/>
    <property type="match status" value="1"/>
</dbReference>
<dbReference type="KEGG" id="smai:EXU30_11555"/>
<evidence type="ECO:0000256" key="4">
    <source>
        <dbReference type="ARBA" id="ARBA00022989"/>
    </source>
</evidence>
<feature type="transmembrane region" description="Helical" evidence="6">
    <location>
        <begin position="156"/>
        <end position="177"/>
    </location>
</feature>
<dbReference type="InterPro" id="IPR058533">
    <property type="entry name" value="Cation_efflux_TM"/>
</dbReference>
<evidence type="ECO:0000313" key="9">
    <source>
        <dbReference type="Proteomes" id="UP000291106"/>
    </source>
</evidence>
<dbReference type="OrthoDB" id="268546at2"/>
<keyword evidence="2" id="KW-0813">Transport</keyword>
<dbReference type="GO" id="GO:0015093">
    <property type="term" value="F:ferrous iron transmembrane transporter activity"/>
    <property type="evidence" value="ECO:0007669"/>
    <property type="project" value="TreeGrafter"/>
</dbReference>
<keyword evidence="3 6" id="KW-0812">Transmembrane</keyword>
<proteinExistence type="predicted"/>
<dbReference type="EMBL" id="CP036200">
    <property type="protein sequence ID" value="QBF83262.1"/>
    <property type="molecule type" value="Genomic_DNA"/>
</dbReference>
<feature type="transmembrane region" description="Helical" evidence="6">
    <location>
        <begin position="80"/>
        <end position="102"/>
    </location>
</feature>
<feature type="transmembrane region" description="Helical" evidence="6">
    <location>
        <begin position="39"/>
        <end position="60"/>
    </location>
</feature>
<evidence type="ECO:0000256" key="5">
    <source>
        <dbReference type="ARBA" id="ARBA00023136"/>
    </source>
</evidence>
<feature type="domain" description="Cation efflux protein transmembrane" evidence="7">
    <location>
        <begin position="15"/>
        <end position="213"/>
    </location>
</feature>
<feature type="transmembrane region" description="Helical" evidence="6">
    <location>
        <begin position="12"/>
        <end position="33"/>
    </location>
</feature>
<protein>
    <submittedName>
        <fullName evidence="8">Cation transporter</fullName>
    </submittedName>
</protein>
<sequence>MSYSSNTSEFRLLSVSAVVSSGFAVGGVVFGIIVGSTVIMFDGAYSLVGLLLTLLSLVAASQLKKPSSQLAKHGRTKVEAVVIVIKASVLLGLLLISLYSAVSAMLAGGRPVNASVAVIFGVLNLVGCCLAWLYLSRQHKSKGSKLIGVEIVQWKMDAVISFGVLVGFTLAWSISLTPWAELSVYADPLMMIVISVSFMKVPALMLSNAYATLIAKKAKQLEAV</sequence>
<keyword evidence="4 6" id="KW-1133">Transmembrane helix</keyword>
<evidence type="ECO:0000256" key="2">
    <source>
        <dbReference type="ARBA" id="ARBA00022448"/>
    </source>
</evidence>
<reference evidence="8 9" key="1">
    <citation type="submission" date="2019-02" db="EMBL/GenBank/DDBJ databases">
        <title>Shewanella sp. D4-2 isolated from Dokdo Island.</title>
        <authorList>
            <person name="Baek K."/>
        </authorList>
    </citation>
    <scope>NUCLEOTIDE SEQUENCE [LARGE SCALE GENOMIC DNA]</scope>
    <source>
        <strain evidence="8 9">D4-2</strain>
    </source>
</reference>
<dbReference type="InterPro" id="IPR027469">
    <property type="entry name" value="Cation_efflux_TMD_sf"/>
</dbReference>
<dbReference type="AlphaFoldDB" id="A0A411PIN8"/>
<dbReference type="RefSeq" id="WP_130600198.1">
    <property type="nucleotide sequence ID" value="NZ_CP036200.1"/>
</dbReference>
<keyword evidence="9" id="KW-1185">Reference proteome</keyword>
<dbReference type="GO" id="GO:0015341">
    <property type="term" value="F:zinc efflux antiporter activity"/>
    <property type="evidence" value="ECO:0007669"/>
    <property type="project" value="TreeGrafter"/>
</dbReference>
<organism evidence="8 9">
    <name type="scientific">Shewanella maritima</name>
    <dbReference type="NCBI Taxonomy" id="2520507"/>
    <lineage>
        <taxon>Bacteria</taxon>
        <taxon>Pseudomonadati</taxon>
        <taxon>Pseudomonadota</taxon>
        <taxon>Gammaproteobacteria</taxon>
        <taxon>Alteromonadales</taxon>
        <taxon>Shewanellaceae</taxon>
        <taxon>Shewanella</taxon>
    </lineage>
</organism>
<dbReference type="PANTHER" id="PTHR43840:SF15">
    <property type="entry name" value="MITOCHONDRIAL METAL TRANSPORTER 1-RELATED"/>
    <property type="match status" value="1"/>
</dbReference>
<feature type="transmembrane region" description="Helical" evidence="6">
    <location>
        <begin position="114"/>
        <end position="135"/>
    </location>
</feature>
<evidence type="ECO:0000256" key="1">
    <source>
        <dbReference type="ARBA" id="ARBA00004141"/>
    </source>
</evidence>
<keyword evidence="5 6" id="KW-0472">Membrane</keyword>
<feature type="transmembrane region" description="Helical" evidence="6">
    <location>
        <begin position="189"/>
        <end position="211"/>
    </location>
</feature>
<evidence type="ECO:0000313" key="8">
    <source>
        <dbReference type="EMBL" id="QBF83262.1"/>
    </source>
</evidence>
<name>A0A411PIN8_9GAMM</name>
<evidence type="ECO:0000256" key="6">
    <source>
        <dbReference type="SAM" id="Phobius"/>
    </source>
</evidence>
<dbReference type="PANTHER" id="PTHR43840">
    <property type="entry name" value="MITOCHONDRIAL METAL TRANSPORTER 1-RELATED"/>
    <property type="match status" value="1"/>
</dbReference>
<accession>A0A411PIN8</accession>
<comment type="subcellular location">
    <subcellularLocation>
        <location evidence="1">Membrane</location>
        <topology evidence="1">Multi-pass membrane protein</topology>
    </subcellularLocation>
</comment>